<dbReference type="PROSITE" id="PS50932">
    <property type="entry name" value="HTH_LACI_2"/>
    <property type="match status" value="1"/>
</dbReference>
<evidence type="ECO:0000256" key="1">
    <source>
        <dbReference type="ARBA" id="ARBA00023015"/>
    </source>
</evidence>
<keyword evidence="3" id="KW-0804">Transcription</keyword>
<protein>
    <submittedName>
        <fullName evidence="5">LacI family transcriptional regulator</fullName>
    </submittedName>
</protein>
<sequence>MDKRITIRDVAKEASVSISTVSKALNGVDVVKPETKKKILEAANKLHYVPNLMGKQLKSGMTKMLGFYTNSISGPYFSPLVEAIAQEADKLGYGINVFITSNKDVVMRSIMGNVVDGIIGFEDYINEDEVGLIKQKGIKAVFIDRKIRAETIGSVVFDSQNKGEIATDYLINKGHTKIAYITGFTGVYDSDERFEGYKKSLKKAGITFRADYILEGKFEEQAAYESIKYFMETEVDYPTAFLAGNDLSAIGAIKSLYDLGYTVPDNFSVVGFDGIELLEYFEPKLTTINNPIELQGQCAVRHLVDMIETDAPGKSLELEGELIEGKSVKMIMTEEG</sequence>
<proteinExistence type="predicted"/>
<evidence type="ECO:0000313" key="5">
    <source>
        <dbReference type="EMBL" id="TLQ48948.1"/>
    </source>
</evidence>
<keyword evidence="1" id="KW-0805">Transcription regulation</keyword>
<dbReference type="InterPro" id="IPR046335">
    <property type="entry name" value="LacI/GalR-like_sensor"/>
</dbReference>
<evidence type="ECO:0000256" key="3">
    <source>
        <dbReference type="ARBA" id="ARBA00023163"/>
    </source>
</evidence>
<evidence type="ECO:0000313" key="6">
    <source>
        <dbReference type="Proteomes" id="UP000306420"/>
    </source>
</evidence>
<dbReference type="PANTHER" id="PTHR30146">
    <property type="entry name" value="LACI-RELATED TRANSCRIPTIONAL REPRESSOR"/>
    <property type="match status" value="1"/>
</dbReference>
<keyword evidence="2" id="KW-0238">DNA-binding</keyword>
<organism evidence="5 6">
    <name type="scientific">Ruoffia tabacinasalis</name>
    <dbReference type="NCBI Taxonomy" id="87458"/>
    <lineage>
        <taxon>Bacteria</taxon>
        <taxon>Bacillati</taxon>
        <taxon>Bacillota</taxon>
        <taxon>Bacilli</taxon>
        <taxon>Lactobacillales</taxon>
        <taxon>Aerococcaceae</taxon>
        <taxon>Ruoffia</taxon>
    </lineage>
</organism>
<evidence type="ECO:0000259" key="4">
    <source>
        <dbReference type="PROSITE" id="PS50932"/>
    </source>
</evidence>
<dbReference type="SUPFAM" id="SSF47413">
    <property type="entry name" value="lambda repressor-like DNA-binding domains"/>
    <property type="match status" value="1"/>
</dbReference>
<dbReference type="AlphaFoldDB" id="A0A5R9EJ35"/>
<dbReference type="EMBL" id="VBSP01000005">
    <property type="protein sequence ID" value="TLQ48948.1"/>
    <property type="molecule type" value="Genomic_DNA"/>
</dbReference>
<dbReference type="CDD" id="cd01392">
    <property type="entry name" value="HTH_LacI"/>
    <property type="match status" value="1"/>
</dbReference>
<dbReference type="InterPro" id="IPR010982">
    <property type="entry name" value="Lambda_DNA-bd_dom_sf"/>
</dbReference>
<reference evidence="5 6" key="1">
    <citation type="submission" date="2019-05" db="EMBL/GenBank/DDBJ databases">
        <title>The metagenome of a microbial culture collection derived from dairy environment covers the genomic content of the human microbiome.</title>
        <authorList>
            <person name="Roder T."/>
            <person name="Wuthrich D."/>
            <person name="Sattari Z."/>
            <person name="Von Ah U."/>
            <person name="Bar C."/>
            <person name="Ronchi F."/>
            <person name="Macpherson A.J."/>
            <person name="Ganal-Vonarburg S.C."/>
            <person name="Bruggmann R."/>
            <person name="Vergeres G."/>
        </authorList>
    </citation>
    <scope>NUCLEOTIDE SEQUENCE [LARGE SCALE GENOMIC DNA]</scope>
    <source>
        <strain evidence="5 6">FAM 24227</strain>
    </source>
</reference>
<evidence type="ECO:0000256" key="2">
    <source>
        <dbReference type="ARBA" id="ARBA00023125"/>
    </source>
</evidence>
<dbReference type="Proteomes" id="UP000306420">
    <property type="component" value="Unassembled WGS sequence"/>
</dbReference>
<dbReference type="RefSeq" id="WP_138403842.1">
    <property type="nucleotide sequence ID" value="NZ_VBSP01000005.1"/>
</dbReference>
<dbReference type="PROSITE" id="PS00356">
    <property type="entry name" value="HTH_LACI_1"/>
    <property type="match status" value="1"/>
</dbReference>
<dbReference type="Gene3D" id="1.10.260.40">
    <property type="entry name" value="lambda repressor-like DNA-binding domains"/>
    <property type="match status" value="1"/>
</dbReference>
<feature type="domain" description="HTH lacI-type" evidence="4">
    <location>
        <begin position="5"/>
        <end position="59"/>
    </location>
</feature>
<accession>A0A5R9EJ35</accession>
<dbReference type="GO" id="GO:0003700">
    <property type="term" value="F:DNA-binding transcription factor activity"/>
    <property type="evidence" value="ECO:0007669"/>
    <property type="project" value="TreeGrafter"/>
</dbReference>
<dbReference type="CDD" id="cd06267">
    <property type="entry name" value="PBP1_LacI_sugar_binding-like"/>
    <property type="match status" value="1"/>
</dbReference>
<name>A0A5R9EJ35_9LACT</name>
<gene>
    <name evidence="5" type="ORF">FEZ33_02620</name>
</gene>
<dbReference type="PANTHER" id="PTHR30146:SF109">
    <property type="entry name" value="HTH-TYPE TRANSCRIPTIONAL REGULATOR GALS"/>
    <property type="match status" value="1"/>
</dbReference>
<dbReference type="InterPro" id="IPR028082">
    <property type="entry name" value="Peripla_BP_I"/>
</dbReference>
<dbReference type="GO" id="GO:0000976">
    <property type="term" value="F:transcription cis-regulatory region binding"/>
    <property type="evidence" value="ECO:0007669"/>
    <property type="project" value="TreeGrafter"/>
</dbReference>
<dbReference type="SUPFAM" id="SSF53822">
    <property type="entry name" value="Periplasmic binding protein-like I"/>
    <property type="match status" value="1"/>
</dbReference>
<dbReference type="OrthoDB" id="9775106at2"/>
<dbReference type="SMART" id="SM00354">
    <property type="entry name" value="HTH_LACI"/>
    <property type="match status" value="1"/>
</dbReference>
<dbReference type="Pfam" id="PF00356">
    <property type="entry name" value="LacI"/>
    <property type="match status" value="1"/>
</dbReference>
<dbReference type="Gene3D" id="3.40.50.2300">
    <property type="match status" value="2"/>
</dbReference>
<comment type="caution">
    <text evidence="5">The sequence shown here is derived from an EMBL/GenBank/DDBJ whole genome shotgun (WGS) entry which is preliminary data.</text>
</comment>
<dbReference type="InterPro" id="IPR000843">
    <property type="entry name" value="HTH_LacI"/>
</dbReference>
<dbReference type="Pfam" id="PF13377">
    <property type="entry name" value="Peripla_BP_3"/>
    <property type="match status" value="1"/>
</dbReference>